<keyword evidence="2" id="KW-1185">Reference proteome</keyword>
<reference evidence="2" key="1">
    <citation type="submission" date="2014-08" db="EMBL/GenBank/DDBJ databases">
        <authorList>
            <person name="Gozdek A."/>
            <person name="Dabrowski K."/>
            <person name="Lobocka M."/>
        </authorList>
    </citation>
    <scope>NUCLEOTIDE SEQUENCE [LARGE SCALE GENOMIC DNA]</scope>
</reference>
<dbReference type="GeneID" id="26632596"/>
<evidence type="ECO:0008006" key="3">
    <source>
        <dbReference type="Google" id="ProtNLM"/>
    </source>
</evidence>
<evidence type="ECO:0000313" key="2">
    <source>
        <dbReference type="Proteomes" id="UP000203203"/>
    </source>
</evidence>
<sequence length="242" mass="27126">MTDHAKLRRLAKAATPGEWHAVWEEGDDAAWANLFPIIQAEGGEIVIGNEGFYSDLDQDKANAQFCAAANPKTLLALLDEIDGMRSRLEIDERTPHDGIACRDETIKVLDEKCDRLKAENEALRRFAAEVYQVLGALDAPENVLDNASDAANGVPLRHETLLPFFADDHESMRKDTVRYRWLRERDLETIRQGGVFAGMTPENIVLNQEDLDAAIDEQERLSSLMVSEQEGGNDVSNHQRVR</sequence>
<dbReference type="Proteomes" id="UP000203203">
    <property type="component" value="Segment"/>
</dbReference>
<dbReference type="InterPro" id="IPR025153">
    <property type="entry name" value="Ead_Ea22"/>
</dbReference>
<dbReference type="KEGG" id="vg:26632596"/>
<accession>A0A0K0L9C7</accession>
<gene>
    <name evidence="1" type="ORF">vB_PaeM_PS2400017</name>
</gene>
<dbReference type="Pfam" id="PF13935">
    <property type="entry name" value="Ead_Ea22"/>
    <property type="match status" value="1"/>
</dbReference>
<protein>
    <recommendedName>
        <fullName evidence="3">Ead/Ea22-like family protein</fullName>
    </recommendedName>
</protein>
<name>A0A0K0L9C7_9CAUD</name>
<proteinExistence type="predicted"/>
<organism evidence="1 2">
    <name type="scientific">Pseudomonas phage vB_PaeM_PS24</name>
    <dbReference type="NCBI Taxonomy" id="1542092"/>
    <lineage>
        <taxon>Viruses</taxon>
        <taxon>Duplodnaviria</taxon>
        <taxon>Heunggongvirae</taxon>
        <taxon>Uroviricota</taxon>
        <taxon>Caudoviricetes</taxon>
        <taxon>Vandenendeviridae</taxon>
        <taxon>Nankokuvirus</taxon>
        <taxon>Nankokuvirus PS24</taxon>
    </lineage>
</organism>
<evidence type="ECO:0000313" key="1">
    <source>
        <dbReference type="EMBL" id="AIW01722.1"/>
    </source>
</evidence>
<dbReference type="EMBL" id="KM434186">
    <property type="protein sequence ID" value="AIW01722.1"/>
    <property type="molecule type" value="Genomic_DNA"/>
</dbReference>
<dbReference type="RefSeq" id="YP_009205982.1">
    <property type="nucleotide sequence ID" value="NC_028882.1"/>
</dbReference>